<dbReference type="RefSeq" id="WP_217066575.1">
    <property type="nucleotide sequence ID" value="NZ_JAHQCS010000098.1"/>
</dbReference>
<dbReference type="EMBL" id="JAHQCS010000098">
    <property type="protein sequence ID" value="MBU9712389.1"/>
    <property type="molecule type" value="Genomic_DNA"/>
</dbReference>
<keyword evidence="1" id="KW-0472">Membrane</keyword>
<keyword evidence="1" id="KW-1133">Transmembrane helix</keyword>
<organism evidence="2 3">
    <name type="scientific">Evansella tamaricis</name>
    <dbReference type="NCBI Taxonomy" id="2069301"/>
    <lineage>
        <taxon>Bacteria</taxon>
        <taxon>Bacillati</taxon>
        <taxon>Bacillota</taxon>
        <taxon>Bacilli</taxon>
        <taxon>Bacillales</taxon>
        <taxon>Bacillaceae</taxon>
        <taxon>Evansella</taxon>
    </lineage>
</organism>
<proteinExistence type="predicted"/>
<sequence>MKRKFLKGIGIGVGIGLAIYVSGMLKEYKEREEVARERATFGTGQ</sequence>
<comment type="caution">
    <text evidence="2">The sequence shown here is derived from an EMBL/GenBank/DDBJ whole genome shotgun (WGS) entry which is preliminary data.</text>
</comment>
<evidence type="ECO:0000313" key="2">
    <source>
        <dbReference type="EMBL" id="MBU9712389.1"/>
    </source>
</evidence>
<dbReference type="Proteomes" id="UP000784880">
    <property type="component" value="Unassembled WGS sequence"/>
</dbReference>
<evidence type="ECO:0000256" key="1">
    <source>
        <dbReference type="SAM" id="Phobius"/>
    </source>
</evidence>
<keyword evidence="1" id="KW-0812">Transmembrane</keyword>
<name>A0ABS6JGP0_9BACI</name>
<gene>
    <name evidence="2" type="ORF">KS419_11615</name>
</gene>
<accession>A0ABS6JGP0</accession>
<keyword evidence="3" id="KW-1185">Reference proteome</keyword>
<protein>
    <submittedName>
        <fullName evidence="2">Uncharacterized protein</fullName>
    </submittedName>
</protein>
<evidence type="ECO:0000313" key="3">
    <source>
        <dbReference type="Proteomes" id="UP000784880"/>
    </source>
</evidence>
<reference evidence="2 3" key="1">
    <citation type="submission" date="2021-06" db="EMBL/GenBank/DDBJ databases">
        <title>Bacillus sp. RD4P76, an endophyte from a halophyte.</title>
        <authorList>
            <person name="Sun J.-Q."/>
        </authorList>
    </citation>
    <scope>NUCLEOTIDE SEQUENCE [LARGE SCALE GENOMIC DNA]</scope>
    <source>
        <strain evidence="2 3">CGMCC 1.15917</strain>
    </source>
</reference>
<feature type="transmembrane region" description="Helical" evidence="1">
    <location>
        <begin position="6"/>
        <end position="25"/>
    </location>
</feature>